<proteinExistence type="predicted"/>
<dbReference type="InterPro" id="IPR006311">
    <property type="entry name" value="TAT_signal"/>
</dbReference>
<dbReference type="InterPro" id="IPR050300">
    <property type="entry name" value="GDXG_lipolytic_enzyme"/>
</dbReference>
<dbReference type="AlphaFoldDB" id="M2YES7"/>
<dbReference type="EMBL" id="ANHZ02000005">
    <property type="protein sequence ID" value="EME37099.1"/>
    <property type="molecule type" value="Genomic_DNA"/>
</dbReference>
<evidence type="ECO:0000259" key="3">
    <source>
        <dbReference type="Pfam" id="PF20434"/>
    </source>
</evidence>
<feature type="region of interest" description="Disordered" evidence="2">
    <location>
        <begin position="1"/>
        <end position="37"/>
    </location>
</feature>
<protein>
    <recommendedName>
        <fullName evidence="3">BD-FAE-like domain-containing protein</fullName>
    </recommendedName>
</protein>
<reference evidence="4 5" key="1">
    <citation type="journal article" date="2014" name="Genome Announc.">
        <title>Draft Genome Sequence of Kocuria palustris PEL.</title>
        <authorList>
            <person name="Sharma G."/>
            <person name="Khatri I."/>
            <person name="Subramanian S."/>
        </authorList>
    </citation>
    <scope>NUCLEOTIDE SEQUENCE [LARGE SCALE GENOMIC DNA]</scope>
    <source>
        <strain evidence="4 5">PEL</strain>
    </source>
</reference>
<dbReference type="InterPro" id="IPR049492">
    <property type="entry name" value="BD-FAE-like_dom"/>
</dbReference>
<evidence type="ECO:0000313" key="4">
    <source>
        <dbReference type="EMBL" id="EME37099.1"/>
    </source>
</evidence>
<evidence type="ECO:0000313" key="5">
    <source>
        <dbReference type="Proteomes" id="UP000009877"/>
    </source>
</evidence>
<dbReference type="SUPFAM" id="SSF53474">
    <property type="entry name" value="alpha/beta-Hydrolases"/>
    <property type="match status" value="1"/>
</dbReference>
<dbReference type="Gene3D" id="3.40.50.1820">
    <property type="entry name" value="alpha/beta hydrolase"/>
    <property type="match status" value="1"/>
</dbReference>
<keyword evidence="1" id="KW-0378">Hydrolase</keyword>
<comment type="caution">
    <text evidence="4">The sequence shown here is derived from an EMBL/GenBank/DDBJ whole genome shotgun (WGS) entry which is preliminary data.</text>
</comment>
<feature type="compositionally biased region" description="Basic and acidic residues" evidence="2">
    <location>
        <begin position="11"/>
        <end position="35"/>
    </location>
</feature>
<dbReference type="PANTHER" id="PTHR48081:SF33">
    <property type="entry name" value="KYNURENINE FORMAMIDASE"/>
    <property type="match status" value="1"/>
</dbReference>
<dbReference type="Pfam" id="PF20434">
    <property type="entry name" value="BD-FAE"/>
    <property type="match status" value="1"/>
</dbReference>
<evidence type="ECO:0000256" key="1">
    <source>
        <dbReference type="ARBA" id="ARBA00022801"/>
    </source>
</evidence>
<dbReference type="Proteomes" id="UP000009877">
    <property type="component" value="Unassembled WGS sequence"/>
</dbReference>
<sequence>MNGAQQPRPEPGSRREARELAAEQERRRLQERAERAAAPGAIRRRRLLQALGGLAVAVGVGATVTTPVGQQRAQTWRDPADREPAGTPVDRGRHTWGADAKRQTGWLLVPDPEAWGDGSSRPTHPVVVMLHGGSWHDASDPSYMADLAWDLAAWGVAVWVPTYRGLDGSDGPGGWPETFLDVSDSIDYVAELGEPGEFTPDLEQVHLLGHSAGGHLAAWALGRDLLPEGAPGNDCRVIARSATAMAGVYDLELAERSQRGWLVRSLLSGADPDEDPERYEMASPIDQLPLDRAVNVLHGRNDATVPESTTRSYVQRHEETGNTGRIVILDDADHDAWADVHGEPWFRARQALLEQIPLGAA</sequence>
<name>M2YES7_9MICC</name>
<keyword evidence="5" id="KW-1185">Reference proteome</keyword>
<gene>
    <name evidence="4" type="ORF">C884_02013</name>
</gene>
<dbReference type="PROSITE" id="PS51318">
    <property type="entry name" value="TAT"/>
    <property type="match status" value="1"/>
</dbReference>
<dbReference type="PANTHER" id="PTHR48081">
    <property type="entry name" value="AB HYDROLASE SUPERFAMILY PROTEIN C4A8.06C"/>
    <property type="match status" value="1"/>
</dbReference>
<dbReference type="RefSeq" id="WP_006214011.1">
    <property type="nucleotide sequence ID" value="NZ_ANHZ02000005.1"/>
</dbReference>
<evidence type="ECO:0000256" key="2">
    <source>
        <dbReference type="SAM" id="MobiDB-lite"/>
    </source>
</evidence>
<dbReference type="InterPro" id="IPR029058">
    <property type="entry name" value="AB_hydrolase_fold"/>
</dbReference>
<feature type="region of interest" description="Disordered" evidence="2">
    <location>
        <begin position="69"/>
        <end position="95"/>
    </location>
</feature>
<feature type="domain" description="BD-FAE-like" evidence="3">
    <location>
        <begin position="122"/>
        <end position="311"/>
    </location>
</feature>
<accession>M2YES7</accession>
<organism evidence="4 5">
    <name type="scientific">Kocuria palustris PEL</name>
    <dbReference type="NCBI Taxonomy" id="1236550"/>
    <lineage>
        <taxon>Bacteria</taxon>
        <taxon>Bacillati</taxon>
        <taxon>Actinomycetota</taxon>
        <taxon>Actinomycetes</taxon>
        <taxon>Micrococcales</taxon>
        <taxon>Micrococcaceae</taxon>
        <taxon>Kocuria</taxon>
    </lineage>
</organism>
<dbReference type="GO" id="GO:0016787">
    <property type="term" value="F:hydrolase activity"/>
    <property type="evidence" value="ECO:0007669"/>
    <property type="project" value="UniProtKB-KW"/>
</dbReference>